<keyword evidence="1" id="KW-0472">Membrane</keyword>
<dbReference type="OrthoDB" id="3222065at2759"/>
<name>A0A6A4I4T9_9AGAR</name>
<feature type="transmembrane region" description="Helical" evidence="1">
    <location>
        <begin position="13"/>
        <end position="35"/>
    </location>
</feature>
<protein>
    <recommendedName>
        <fullName evidence="4">G-protein coupled receptors family 1 profile domain-containing protein</fullName>
    </recommendedName>
</protein>
<keyword evidence="1" id="KW-0812">Transmembrane</keyword>
<proteinExistence type="predicted"/>
<sequence length="314" mass="35154">MPMNIVHATHSELVFWLVLNVWPSHFGLPILLATVLFSQKVQRHATFINLVIVFLVVGISSSLLYAISYPHFGPEPSPSLCLLQASLVYGVPGIASVAAFALVFQMFIVIRAAFYEQPYREKDHVVRLWVMIMAPYATWLVWIIATALVGSANPSNVSRDRRVFYCSVQSDALTNCLTIFAAVILFATWVLEVWTIVLFYKRWVSIERGRIGVLTAAELNLPIRIMAFGIYVIVAMSLSLLSIKSPESPAPDLVIASGNPSITGFLLIFICLQDILRALCFWNWKRDSTNNSDTDSQITVVNVRYKEAKSKPLV</sequence>
<feature type="transmembrane region" description="Helical" evidence="1">
    <location>
        <begin position="221"/>
        <end position="242"/>
    </location>
</feature>
<dbReference type="EMBL" id="ML769416">
    <property type="protein sequence ID" value="KAE9404448.1"/>
    <property type="molecule type" value="Genomic_DNA"/>
</dbReference>
<evidence type="ECO:0008006" key="4">
    <source>
        <dbReference type="Google" id="ProtNLM"/>
    </source>
</evidence>
<dbReference type="AlphaFoldDB" id="A0A6A4I4T9"/>
<evidence type="ECO:0000313" key="3">
    <source>
        <dbReference type="Proteomes" id="UP000799118"/>
    </source>
</evidence>
<accession>A0A6A4I4T9</accession>
<feature type="transmembrane region" description="Helical" evidence="1">
    <location>
        <begin position="47"/>
        <end position="67"/>
    </location>
</feature>
<keyword evidence="1" id="KW-1133">Transmembrane helix</keyword>
<organism evidence="2 3">
    <name type="scientific">Gymnopus androsaceus JB14</name>
    <dbReference type="NCBI Taxonomy" id="1447944"/>
    <lineage>
        <taxon>Eukaryota</taxon>
        <taxon>Fungi</taxon>
        <taxon>Dikarya</taxon>
        <taxon>Basidiomycota</taxon>
        <taxon>Agaricomycotina</taxon>
        <taxon>Agaricomycetes</taxon>
        <taxon>Agaricomycetidae</taxon>
        <taxon>Agaricales</taxon>
        <taxon>Marasmiineae</taxon>
        <taxon>Omphalotaceae</taxon>
        <taxon>Gymnopus</taxon>
    </lineage>
</organism>
<gene>
    <name evidence="2" type="ORF">BT96DRAFT_1072046</name>
</gene>
<keyword evidence="3" id="KW-1185">Reference proteome</keyword>
<dbReference type="Proteomes" id="UP000799118">
    <property type="component" value="Unassembled WGS sequence"/>
</dbReference>
<feature type="transmembrane region" description="Helical" evidence="1">
    <location>
        <begin position="87"/>
        <end position="114"/>
    </location>
</feature>
<feature type="transmembrane region" description="Helical" evidence="1">
    <location>
        <begin position="172"/>
        <end position="200"/>
    </location>
</feature>
<reference evidence="2" key="1">
    <citation type="journal article" date="2019" name="Environ. Microbiol.">
        <title>Fungal ecological strategies reflected in gene transcription - a case study of two litter decomposers.</title>
        <authorList>
            <person name="Barbi F."/>
            <person name="Kohler A."/>
            <person name="Barry K."/>
            <person name="Baskaran P."/>
            <person name="Daum C."/>
            <person name="Fauchery L."/>
            <person name="Ihrmark K."/>
            <person name="Kuo A."/>
            <person name="LaButti K."/>
            <person name="Lipzen A."/>
            <person name="Morin E."/>
            <person name="Grigoriev I.V."/>
            <person name="Henrissat B."/>
            <person name="Lindahl B."/>
            <person name="Martin F."/>
        </authorList>
    </citation>
    <scope>NUCLEOTIDE SEQUENCE</scope>
    <source>
        <strain evidence="2">JB14</strain>
    </source>
</reference>
<feature type="transmembrane region" description="Helical" evidence="1">
    <location>
        <begin position="126"/>
        <end position="152"/>
    </location>
</feature>
<evidence type="ECO:0000256" key="1">
    <source>
        <dbReference type="SAM" id="Phobius"/>
    </source>
</evidence>
<evidence type="ECO:0000313" key="2">
    <source>
        <dbReference type="EMBL" id="KAE9404448.1"/>
    </source>
</evidence>